<evidence type="ECO:0000256" key="4">
    <source>
        <dbReference type="ARBA" id="ARBA00022833"/>
    </source>
</evidence>
<evidence type="ECO:0000256" key="2">
    <source>
        <dbReference type="ARBA" id="ARBA00022723"/>
    </source>
</evidence>
<dbReference type="InterPro" id="IPR013087">
    <property type="entry name" value="Znf_C2H2_type"/>
</dbReference>
<feature type="domain" description="C2H2-type" evidence="10">
    <location>
        <begin position="102"/>
        <end position="129"/>
    </location>
</feature>
<keyword evidence="7" id="KW-0539">Nucleus</keyword>
<dbReference type="PROSITE" id="PS00028">
    <property type="entry name" value="ZINC_FINGER_C2H2_1"/>
    <property type="match status" value="9"/>
</dbReference>
<evidence type="ECO:0000256" key="8">
    <source>
        <dbReference type="PROSITE-ProRule" id="PRU00042"/>
    </source>
</evidence>
<dbReference type="PANTHER" id="PTHR46179:SF13">
    <property type="entry name" value="C2H2-TYPE DOMAIN-CONTAINING PROTEIN"/>
    <property type="match status" value="1"/>
</dbReference>
<organism evidence="11 12">
    <name type="scientific">Batrachochytrium salamandrivorans</name>
    <dbReference type="NCBI Taxonomy" id="1357716"/>
    <lineage>
        <taxon>Eukaryota</taxon>
        <taxon>Fungi</taxon>
        <taxon>Fungi incertae sedis</taxon>
        <taxon>Chytridiomycota</taxon>
        <taxon>Chytridiomycota incertae sedis</taxon>
        <taxon>Chytridiomycetes</taxon>
        <taxon>Rhizophydiales</taxon>
        <taxon>Rhizophydiales incertae sedis</taxon>
        <taxon>Batrachochytrium</taxon>
    </lineage>
</organism>
<keyword evidence="3 8" id="KW-0863">Zinc-finger</keyword>
<sequence length="448" mass="50999">MSPTTDSYSSSDSMTHKSCPNSFHRVKPRTKDSHAASDDDGLINSSGDDSTLLLKSLKPLHQLPIPSADGVFNCTYEGCKSTFHKASKLNRHYLSHTTLRPFQCPNCDKTFRRREHLSVHQLTHAETDADRKPWACDYSGCSNRFVTKYHLSRHVSAVHLSDLPFKCTHTDCDAAFIKHTQLRTHMTIHTGTLAYPCNECDKSFPTPSKLKIHSLLHTPEAQSRYVCGHSSCEEAFSKWSALQTHNRTAHMSVCSICKRAFQTAARLRMHLKTHDLDREHFPCTWEEGCEKVFYSSKSRDIHIRVAHRRIFPFVCDFGDCKQVFAHKRSLNNHKKSHLDLPRPIKRLKTEPTEIDLLTGMSYIQERAIPCQIPICNFRFKRQYDLARHMLAIHGSSVQNNHDLLDSETDGDTGRETDCSAFNDIADPSESLLHTTSEEASDANHPTQL</sequence>
<dbReference type="InterPro" id="IPR036236">
    <property type="entry name" value="Znf_C2H2_sf"/>
</dbReference>
<feature type="region of interest" description="Disordered" evidence="9">
    <location>
        <begin position="1"/>
        <end position="43"/>
    </location>
</feature>
<reference evidence="11 12" key="1">
    <citation type="submission" date="2021-02" db="EMBL/GenBank/DDBJ databases">
        <title>Variation within the Batrachochytrium salamandrivorans European outbreak.</title>
        <authorList>
            <person name="Kelly M."/>
            <person name="Pasmans F."/>
            <person name="Shea T.P."/>
            <person name="Munoz J.F."/>
            <person name="Carranza S."/>
            <person name="Cuomo C.A."/>
            <person name="Martel A."/>
        </authorList>
    </citation>
    <scope>NUCLEOTIDE SEQUENCE [LARGE SCALE GENOMIC DNA]</scope>
    <source>
        <strain evidence="11 12">AMFP18/2</strain>
    </source>
</reference>
<feature type="compositionally biased region" description="Low complexity" evidence="9">
    <location>
        <begin position="1"/>
        <end position="13"/>
    </location>
</feature>
<evidence type="ECO:0000256" key="6">
    <source>
        <dbReference type="ARBA" id="ARBA00023163"/>
    </source>
</evidence>
<dbReference type="Pfam" id="PF00096">
    <property type="entry name" value="zf-C2H2"/>
    <property type="match status" value="5"/>
</dbReference>
<keyword evidence="12" id="KW-1185">Reference proteome</keyword>
<evidence type="ECO:0000259" key="10">
    <source>
        <dbReference type="PROSITE" id="PS50157"/>
    </source>
</evidence>
<feature type="domain" description="C2H2-type" evidence="10">
    <location>
        <begin position="195"/>
        <end position="222"/>
    </location>
</feature>
<feature type="domain" description="C2H2-type" evidence="10">
    <location>
        <begin position="225"/>
        <end position="250"/>
    </location>
</feature>
<dbReference type="Gene3D" id="3.30.160.60">
    <property type="entry name" value="Classic Zinc Finger"/>
    <property type="match status" value="7"/>
</dbReference>
<comment type="caution">
    <text evidence="11">The sequence shown here is derived from an EMBL/GenBank/DDBJ whole genome shotgun (WGS) entry which is preliminary data.</text>
</comment>
<dbReference type="InterPro" id="IPR051061">
    <property type="entry name" value="Zinc_finger_trans_reg"/>
</dbReference>
<dbReference type="Proteomes" id="UP001648503">
    <property type="component" value="Unassembled WGS sequence"/>
</dbReference>
<evidence type="ECO:0000256" key="1">
    <source>
        <dbReference type="ARBA" id="ARBA00004123"/>
    </source>
</evidence>
<feature type="domain" description="C2H2-type" evidence="10">
    <location>
        <begin position="72"/>
        <end position="101"/>
    </location>
</feature>
<keyword evidence="5" id="KW-0805">Transcription regulation</keyword>
<evidence type="ECO:0000256" key="3">
    <source>
        <dbReference type="ARBA" id="ARBA00022771"/>
    </source>
</evidence>
<evidence type="ECO:0000256" key="5">
    <source>
        <dbReference type="ARBA" id="ARBA00023015"/>
    </source>
</evidence>
<dbReference type="SUPFAM" id="SSF57667">
    <property type="entry name" value="beta-beta-alpha zinc fingers"/>
    <property type="match status" value="4"/>
</dbReference>
<feature type="domain" description="C2H2-type" evidence="10">
    <location>
        <begin position="134"/>
        <end position="164"/>
    </location>
</feature>
<proteinExistence type="predicted"/>
<evidence type="ECO:0000256" key="9">
    <source>
        <dbReference type="SAM" id="MobiDB-lite"/>
    </source>
</evidence>
<feature type="domain" description="C2H2-type" evidence="10">
    <location>
        <begin position="165"/>
        <end position="194"/>
    </location>
</feature>
<protein>
    <recommendedName>
        <fullName evidence="10">C2H2-type domain-containing protein</fullName>
    </recommendedName>
</protein>
<keyword evidence="4" id="KW-0862">Zinc</keyword>
<keyword evidence="6" id="KW-0804">Transcription</keyword>
<dbReference type="PANTHER" id="PTHR46179">
    <property type="entry name" value="ZINC FINGER PROTEIN"/>
    <property type="match status" value="1"/>
</dbReference>
<keyword evidence="2" id="KW-0479">Metal-binding</keyword>
<feature type="domain" description="C2H2-type" evidence="10">
    <location>
        <begin position="281"/>
        <end position="312"/>
    </location>
</feature>
<feature type="domain" description="C2H2-type" evidence="10">
    <location>
        <begin position="313"/>
        <end position="337"/>
    </location>
</feature>
<comment type="subcellular location">
    <subcellularLocation>
        <location evidence="1">Nucleus</location>
    </subcellularLocation>
</comment>
<dbReference type="SMART" id="SM00355">
    <property type="entry name" value="ZnF_C2H2"/>
    <property type="match status" value="10"/>
</dbReference>
<feature type="domain" description="C2H2-type" evidence="10">
    <location>
        <begin position="252"/>
        <end position="279"/>
    </location>
</feature>
<dbReference type="PROSITE" id="PS50157">
    <property type="entry name" value="ZINC_FINGER_C2H2_2"/>
    <property type="match status" value="9"/>
</dbReference>
<dbReference type="EMBL" id="JAFCIX010000438">
    <property type="protein sequence ID" value="KAH6589954.1"/>
    <property type="molecule type" value="Genomic_DNA"/>
</dbReference>
<gene>
    <name evidence="11" type="ORF">BASA50_009657</name>
</gene>
<evidence type="ECO:0000313" key="12">
    <source>
        <dbReference type="Proteomes" id="UP001648503"/>
    </source>
</evidence>
<evidence type="ECO:0000256" key="7">
    <source>
        <dbReference type="ARBA" id="ARBA00023242"/>
    </source>
</evidence>
<accession>A0ABQ8F108</accession>
<feature type="region of interest" description="Disordered" evidence="9">
    <location>
        <begin position="400"/>
        <end position="420"/>
    </location>
</feature>
<evidence type="ECO:0000313" key="11">
    <source>
        <dbReference type="EMBL" id="KAH6589954.1"/>
    </source>
</evidence>
<name>A0ABQ8F108_9FUNG</name>